<dbReference type="InterPro" id="IPR057927">
    <property type="entry name" value="RAD24-like_helical"/>
</dbReference>
<feature type="compositionally biased region" description="Basic residues" evidence="8">
    <location>
        <begin position="1"/>
        <end position="10"/>
    </location>
</feature>
<dbReference type="Pfam" id="PF03215">
    <property type="entry name" value="Rad17"/>
    <property type="match status" value="1"/>
</dbReference>
<feature type="compositionally biased region" description="Acidic residues" evidence="8">
    <location>
        <begin position="806"/>
        <end position="815"/>
    </location>
</feature>
<dbReference type="STRING" id="1168221.R7YK62"/>
<dbReference type="PANTHER" id="PTHR12172">
    <property type="entry name" value="CELL CYCLE CHECKPOINT PROTEIN RAD17"/>
    <property type="match status" value="1"/>
</dbReference>
<evidence type="ECO:0000256" key="5">
    <source>
        <dbReference type="ARBA" id="ARBA00022840"/>
    </source>
</evidence>
<comment type="similarity">
    <text evidence="2">Belongs to the rad17/RAD24 family.</text>
</comment>
<feature type="compositionally biased region" description="Acidic residues" evidence="8">
    <location>
        <begin position="121"/>
        <end position="131"/>
    </location>
</feature>
<protein>
    <recommendedName>
        <fullName evidence="9">Checkpoint protein RAD24-like helical bundle domain-containing protein</fullName>
    </recommendedName>
</protein>
<evidence type="ECO:0000259" key="9">
    <source>
        <dbReference type="Pfam" id="PF25812"/>
    </source>
</evidence>
<evidence type="ECO:0000256" key="8">
    <source>
        <dbReference type="SAM" id="MobiDB-lite"/>
    </source>
</evidence>
<feature type="domain" description="Checkpoint protein RAD24-like helical bundle" evidence="9">
    <location>
        <begin position="514"/>
        <end position="614"/>
    </location>
</feature>
<dbReference type="Proteomes" id="UP000016924">
    <property type="component" value="Unassembled WGS sequence"/>
</dbReference>
<feature type="compositionally biased region" description="Polar residues" evidence="8">
    <location>
        <begin position="165"/>
        <end position="176"/>
    </location>
</feature>
<dbReference type="GO" id="GO:0005524">
    <property type="term" value="F:ATP binding"/>
    <property type="evidence" value="ECO:0007669"/>
    <property type="project" value="UniProtKB-KW"/>
</dbReference>
<dbReference type="GO" id="GO:0006281">
    <property type="term" value="P:DNA repair"/>
    <property type="evidence" value="ECO:0007669"/>
    <property type="project" value="InterPro"/>
</dbReference>
<sequence length="872" mass="94754">MVQPRAKRKTVIVLDSDDDEESATQPAQPALLSRPGRTLRSSASSRVSRSRPSEKKPLAEASQASSATPPDAQAASQGGQPGTKSRPQGNKIYSFFNAATQRQRSQPSASPEKTTASIHETEEDSILDDSDEKQSRRANGHDGSLSLAIRKRVRDEAGESAAPDNRSSQLSSQKFLKTSKGAKRVTSDPSSVSQPPKDQRPWTEKYGPVNLDELAVHKKKVADVRAWLSNVLAGQDRKCLLVLKGAAGTGKTATVALLAQELDAEINEWKNPVGSDYTAENFNSTSAQFEDFISRSGKFGGLSFATEGVGSKEQYQEPVSQASSRQITLIEEFPSTFTRSSSALQSFRSTIQQYVSANSRSLDSIYTSDAQRESVTPIVMIISETLVSANTASADSFTSHRLLGPDILAHFGTTVIEFNAIAPTLMVKALELVVLKEARKSGRRKTPGPQVIKRLSEIGDVRSAVSSLEFLCLRGDEGDGWGSKITFTKSKRAKEDVPLTKMEQESLEMVTQRESALGLFHAVGKVVYNKREARPSVDSIPQPPAHLPQHARPNPPEVNVDTLIDELGTDIQTFIAALHENYILSCQGTTDEDTIDSVNGCIDALSNADLLSPDRFGSAKRPFLVSAGDTLRQDEMSFHTSVRGILFELPHPVRRIAPPADLAGQRGRGGSRDAYQMFYPTSLRLWRQKEEIEGRVDLWVSRAQSGQLLGPVRQRNRKQGAEAGGVETWRRTATITETTNNTEAADASSAPLLLGSGSSAPREMLLERLPYMAFIYRSRPSIHSPDVIRELEKVTLFTGIGLASEEPSEEEETNEAVEGLATDSSAGRVAVRKPTIRAVKRETSPLGVSGVTGVEETGLAGLVLSDDDIEDD</sequence>
<keyword evidence="11" id="KW-1185">Reference proteome</keyword>
<dbReference type="GeneID" id="19898546"/>
<dbReference type="Gene3D" id="3.40.50.300">
    <property type="entry name" value="P-loop containing nucleotide triphosphate hydrolases"/>
    <property type="match status" value="1"/>
</dbReference>
<dbReference type="SUPFAM" id="SSF52540">
    <property type="entry name" value="P-loop containing nucleoside triphosphate hydrolases"/>
    <property type="match status" value="1"/>
</dbReference>
<keyword evidence="3" id="KW-0547">Nucleotide-binding</keyword>
<dbReference type="GO" id="GO:0003682">
    <property type="term" value="F:chromatin binding"/>
    <property type="evidence" value="ECO:0007669"/>
    <property type="project" value="TreeGrafter"/>
</dbReference>
<dbReference type="GO" id="GO:0033314">
    <property type="term" value="P:mitotic DNA replication checkpoint signaling"/>
    <property type="evidence" value="ECO:0007669"/>
    <property type="project" value="TreeGrafter"/>
</dbReference>
<dbReference type="InterPro" id="IPR004582">
    <property type="entry name" value="Checkpoint_prot_Rad17_Rad24"/>
</dbReference>
<keyword evidence="5" id="KW-0067">ATP-binding</keyword>
<reference evidence="11" key="1">
    <citation type="submission" date="2012-06" db="EMBL/GenBank/DDBJ databases">
        <title>The genome sequence of Coniosporium apollinis CBS 100218.</title>
        <authorList>
            <consortium name="The Broad Institute Genome Sequencing Platform"/>
            <person name="Cuomo C."/>
            <person name="Gorbushina A."/>
            <person name="Noack S."/>
            <person name="Walker B."/>
            <person name="Young S.K."/>
            <person name="Zeng Q."/>
            <person name="Gargeya S."/>
            <person name="Fitzgerald M."/>
            <person name="Haas B."/>
            <person name="Abouelleil A."/>
            <person name="Alvarado L."/>
            <person name="Arachchi H.M."/>
            <person name="Berlin A.M."/>
            <person name="Chapman S.B."/>
            <person name="Goldberg J."/>
            <person name="Griggs A."/>
            <person name="Gujja S."/>
            <person name="Hansen M."/>
            <person name="Howarth C."/>
            <person name="Imamovic A."/>
            <person name="Larimer J."/>
            <person name="McCowan C."/>
            <person name="Montmayeur A."/>
            <person name="Murphy C."/>
            <person name="Neiman D."/>
            <person name="Pearson M."/>
            <person name="Priest M."/>
            <person name="Roberts A."/>
            <person name="Saif S."/>
            <person name="Shea T."/>
            <person name="Sisk P."/>
            <person name="Sykes S."/>
            <person name="Wortman J."/>
            <person name="Nusbaum C."/>
            <person name="Birren B."/>
        </authorList>
    </citation>
    <scope>NUCLEOTIDE SEQUENCE [LARGE SCALE GENOMIC DNA]</scope>
    <source>
        <strain evidence="11">CBS 100218</strain>
    </source>
</reference>
<dbReference type="InterPro" id="IPR027417">
    <property type="entry name" value="P-loop_NTPase"/>
</dbReference>
<feature type="region of interest" description="Disordered" evidence="8">
    <location>
        <begin position="1"/>
        <end position="206"/>
    </location>
</feature>
<dbReference type="PANTHER" id="PTHR12172:SF0">
    <property type="entry name" value="CELL CYCLE CHECKPOINT PROTEIN RAD17"/>
    <property type="match status" value="1"/>
</dbReference>
<keyword evidence="4" id="KW-0227">DNA damage</keyword>
<dbReference type="GO" id="GO:0000077">
    <property type="term" value="P:DNA damage checkpoint signaling"/>
    <property type="evidence" value="ECO:0007669"/>
    <property type="project" value="TreeGrafter"/>
</dbReference>
<feature type="compositionally biased region" description="Polar residues" evidence="8">
    <location>
        <begin position="187"/>
        <end position="196"/>
    </location>
</feature>
<proteinExistence type="inferred from homology"/>
<evidence type="ECO:0000256" key="1">
    <source>
        <dbReference type="ARBA" id="ARBA00004123"/>
    </source>
</evidence>
<evidence type="ECO:0000256" key="3">
    <source>
        <dbReference type="ARBA" id="ARBA00022741"/>
    </source>
</evidence>
<evidence type="ECO:0000256" key="2">
    <source>
        <dbReference type="ARBA" id="ARBA00006168"/>
    </source>
</evidence>
<evidence type="ECO:0000256" key="4">
    <source>
        <dbReference type="ARBA" id="ARBA00022763"/>
    </source>
</evidence>
<dbReference type="eggNOG" id="KOG1970">
    <property type="taxonomic scope" value="Eukaryota"/>
</dbReference>
<dbReference type="OMA" id="YNKREDP"/>
<evidence type="ECO:0000256" key="6">
    <source>
        <dbReference type="ARBA" id="ARBA00023242"/>
    </source>
</evidence>
<evidence type="ECO:0000313" key="10">
    <source>
        <dbReference type="EMBL" id="EON62016.1"/>
    </source>
</evidence>
<evidence type="ECO:0000256" key="7">
    <source>
        <dbReference type="ARBA" id="ARBA00023306"/>
    </source>
</evidence>
<dbReference type="Pfam" id="PF25812">
    <property type="entry name" value="RAD24_helical"/>
    <property type="match status" value="1"/>
</dbReference>
<dbReference type="EMBL" id="JH767557">
    <property type="protein sequence ID" value="EON62016.1"/>
    <property type="molecule type" value="Genomic_DNA"/>
</dbReference>
<evidence type="ECO:0000313" key="11">
    <source>
        <dbReference type="Proteomes" id="UP000016924"/>
    </source>
</evidence>
<accession>R7YK62</accession>
<feature type="compositionally biased region" description="Polar residues" evidence="8">
    <location>
        <begin position="97"/>
        <end position="118"/>
    </location>
</feature>
<dbReference type="AlphaFoldDB" id="R7YK62"/>
<feature type="region of interest" description="Disordered" evidence="8">
    <location>
        <begin position="804"/>
        <end position="828"/>
    </location>
</feature>
<comment type="subcellular location">
    <subcellularLocation>
        <location evidence="1">Nucleus</location>
    </subcellularLocation>
</comment>
<name>R7YK62_CONA1</name>
<gene>
    <name evidence="10" type="ORF">W97_01235</name>
</gene>
<keyword evidence="7" id="KW-0131">Cell cycle</keyword>
<keyword evidence="6" id="KW-0539">Nucleus</keyword>
<organism evidence="10 11">
    <name type="scientific">Coniosporium apollinis (strain CBS 100218)</name>
    <name type="common">Rock-inhabiting black yeast</name>
    <dbReference type="NCBI Taxonomy" id="1168221"/>
    <lineage>
        <taxon>Eukaryota</taxon>
        <taxon>Fungi</taxon>
        <taxon>Dikarya</taxon>
        <taxon>Ascomycota</taxon>
        <taxon>Pezizomycotina</taxon>
        <taxon>Dothideomycetes</taxon>
        <taxon>Dothideomycetes incertae sedis</taxon>
        <taxon>Coniosporium</taxon>
    </lineage>
</organism>
<feature type="compositionally biased region" description="Polar residues" evidence="8">
    <location>
        <begin position="62"/>
        <end position="88"/>
    </location>
</feature>
<feature type="region of interest" description="Disordered" evidence="8">
    <location>
        <begin position="535"/>
        <end position="557"/>
    </location>
</feature>
<dbReference type="OrthoDB" id="10265971at2759"/>
<dbReference type="RefSeq" id="XP_007777333.1">
    <property type="nucleotide sequence ID" value="XM_007779143.1"/>
</dbReference>
<dbReference type="GO" id="GO:0005634">
    <property type="term" value="C:nucleus"/>
    <property type="evidence" value="ECO:0007669"/>
    <property type="project" value="UniProtKB-SubCell"/>
</dbReference>
<dbReference type="GO" id="GO:0003689">
    <property type="term" value="F:DNA clamp loader activity"/>
    <property type="evidence" value="ECO:0007669"/>
    <property type="project" value="TreeGrafter"/>
</dbReference>
<dbReference type="HOGENOM" id="CLU_006397_0_0_1"/>